<keyword evidence="5" id="KW-1185">Reference proteome</keyword>
<dbReference type="Pfam" id="PF02955">
    <property type="entry name" value="GSH-S_ATP"/>
    <property type="match status" value="1"/>
</dbReference>
<protein>
    <recommendedName>
        <fullName evidence="2">Prokaryotic glutathione synthetase ATP-binding domain-containing protein</fullName>
    </recommendedName>
</protein>
<dbReference type="EnsemblMetazoa" id="CapteT211027">
    <property type="protein sequence ID" value="CapteP211027"/>
    <property type="gene ID" value="CapteG211027"/>
</dbReference>
<accession>R7V6U5</accession>
<organism evidence="3">
    <name type="scientific">Capitella teleta</name>
    <name type="common">Polychaete worm</name>
    <dbReference type="NCBI Taxonomy" id="283909"/>
    <lineage>
        <taxon>Eukaryota</taxon>
        <taxon>Metazoa</taxon>
        <taxon>Spiralia</taxon>
        <taxon>Lophotrochozoa</taxon>
        <taxon>Annelida</taxon>
        <taxon>Polychaeta</taxon>
        <taxon>Sedentaria</taxon>
        <taxon>Scolecida</taxon>
        <taxon>Capitellidae</taxon>
        <taxon>Capitella</taxon>
    </lineage>
</organism>
<dbReference type="STRING" id="283909.R7V6U5"/>
<dbReference type="Gene3D" id="3.40.50.20">
    <property type="match status" value="1"/>
</dbReference>
<dbReference type="PANTHER" id="PTHR39217">
    <property type="match status" value="1"/>
</dbReference>
<reference evidence="3 5" key="2">
    <citation type="journal article" date="2013" name="Nature">
        <title>Insights into bilaterian evolution from three spiralian genomes.</title>
        <authorList>
            <person name="Simakov O."/>
            <person name="Marletaz F."/>
            <person name="Cho S.J."/>
            <person name="Edsinger-Gonzales E."/>
            <person name="Havlak P."/>
            <person name="Hellsten U."/>
            <person name="Kuo D.H."/>
            <person name="Larsson T."/>
            <person name="Lv J."/>
            <person name="Arendt D."/>
            <person name="Savage R."/>
            <person name="Osoegawa K."/>
            <person name="de Jong P."/>
            <person name="Grimwood J."/>
            <person name="Chapman J.A."/>
            <person name="Shapiro H."/>
            <person name="Aerts A."/>
            <person name="Otillar R.P."/>
            <person name="Terry A.Y."/>
            <person name="Boore J.L."/>
            <person name="Grigoriev I.V."/>
            <person name="Lindberg D.R."/>
            <person name="Seaver E.C."/>
            <person name="Weisblat D.A."/>
            <person name="Putnam N.H."/>
            <person name="Rokhsar D.S."/>
        </authorList>
    </citation>
    <scope>NUCLEOTIDE SEQUENCE</scope>
    <source>
        <strain evidence="3 5">I ESC-2004</strain>
    </source>
</reference>
<gene>
    <name evidence="3" type="ORF">CAPTEDRAFT_211027</name>
</gene>
<dbReference type="Gene3D" id="3.30.1490.20">
    <property type="entry name" value="ATP-grasp fold, A domain"/>
    <property type="match status" value="1"/>
</dbReference>
<name>R7V6U5_CAPTE</name>
<evidence type="ECO:0000313" key="5">
    <source>
        <dbReference type="Proteomes" id="UP000014760"/>
    </source>
</evidence>
<proteinExistence type="predicted"/>
<evidence type="ECO:0000259" key="2">
    <source>
        <dbReference type="Pfam" id="PF02955"/>
    </source>
</evidence>
<evidence type="ECO:0000313" key="3">
    <source>
        <dbReference type="EMBL" id="ELU14593.1"/>
    </source>
</evidence>
<evidence type="ECO:0000313" key="4">
    <source>
        <dbReference type="EnsemblMetazoa" id="CapteP211027"/>
    </source>
</evidence>
<dbReference type="InterPro" id="IPR053191">
    <property type="entry name" value="DcsG_Biosynth_Enzyme"/>
</dbReference>
<evidence type="ECO:0000256" key="1">
    <source>
        <dbReference type="SAM" id="MobiDB-lite"/>
    </source>
</evidence>
<dbReference type="EMBL" id="KB294417">
    <property type="protein sequence ID" value="ELU14593.1"/>
    <property type="molecule type" value="Genomic_DNA"/>
</dbReference>
<dbReference type="InterPro" id="IPR004218">
    <property type="entry name" value="GSHS_ATP-bd"/>
</dbReference>
<feature type="domain" description="Prokaryotic glutathione synthetase ATP-binding" evidence="2">
    <location>
        <begin position="141"/>
        <end position="229"/>
    </location>
</feature>
<dbReference type="PANTHER" id="PTHR39217:SF1">
    <property type="entry name" value="GLUTATHIONE SYNTHETASE"/>
    <property type="match status" value="1"/>
</dbReference>
<feature type="compositionally biased region" description="Basic and acidic residues" evidence="1">
    <location>
        <begin position="1"/>
        <end position="27"/>
    </location>
</feature>
<dbReference type="HOGENOM" id="CLU_070819_0_0_1"/>
<dbReference type="OMA" id="FMIAGHP"/>
<sequence length="308" mass="35425">MASQRSEDVNNERPTRIAIAEYRDPEKPSPGIRSSISADGDDEFLVDELRRHRCVVTFHPWDCCNVRWEDFDVIIIRKTWDYHLKYDAFLEWIQCLEQSGVKVVNPPQVLRWNTNKRYLEHLSKKGVAIINTIFVDKGQAPSLTSIMQKWPKIVLKPIIGLNGHQVTKIYNQENMTAKQEAFQLMLNDSQDGVMVQPYMPGAQMELSIIFIAGLYSHAIRLQPGESENRDYRQPLRCHPHADAMTVAECAIKACPWEHAPVYARVDLVEDFEEGGYKLMEMELVEPSLYLNVESAVRLANVILKQPQS</sequence>
<dbReference type="Proteomes" id="UP000014760">
    <property type="component" value="Unassembled WGS sequence"/>
</dbReference>
<dbReference type="AlphaFoldDB" id="R7V6U5"/>
<dbReference type="EMBL" id="AMQN01000695">
    <property type="status" value="NOT_ANNOTATED_CDS"/>
    <property type="molecule type" value="Genomic_DNA"/>
</dbReference>
<dbReference type="InterPro" id="IPR013815">
    <property type="entry name" value="ATP_grasp_subdomain_1"/>
</dbReference>
<reference evidence="5" key="1">
    <citation type="submission" date="2012-12" db="EMBL/GenBank/DDBJ databases">
        <authorList>
            <person name="Hellsten U."/>
            <person name="Grimwood J."/>
            <person name="Chapman J.A."/>
            <person name="Shapiro H."/>
            <person name="Aerts A."/>
            <person name="Otillar R.P."/>
            <person name="Terry A.Y."/>
            <person name="Boore J.L."/>
            <person name="Simakov O."/>
            <person name="Marletaz F."/>
            <person name="Cho S.-J."/>
            <person name="Edsinger-Gonzales E."/>
            <person name="Havlak P."/>
            <person name="Kuo D.-H."/>
            <person name="Larsson T."/>
            <person name="Lv J."/>
            <person name="Arendt D."/>
            <person name="Savage R."/>
            <person name="Osoegawa K."/>
            <person name="de Jong P."/>
            <person name="Lindberg D.R."/>
            <person name="Seaver E.C."/>
            <person name="Weisblat D.A."/>
            <person name="Putnam N.H."/>
            <person name="Grigoriev I.V."/>
            <person name="Rokhsar D.S."/>
        </authorList>
    </citation>
    <scope>NUCLEOTIDE SEQUENCE</scope>
    <source>
        <strain evidence="5">I ESC-2004</strain>
    </source>
</reference>
<dbReference type="OrthoDB" id="406765at2759"/>
<feature type="region of interest" description="Disordered" evidence="1">
    <location>
        <begin position="1"/>
        <end position="33"/>
    </location>
</feature>
<reference evidence="4" key="3">
    <citation type="submission" date="2015-06" db="UniProtKB">
        <authorList>
            <consortium name="EnsemblMetazoa"/>
        </authorList>
    </citation>
    <scope>IDENTIFICATION</scope>
</reference>
<dbReference type="Gene3D" id="3.30.470.20">
    <property type="entry name" value="ATP-grasp fold, B domain"/>
    <property type="match status" value="1"/>
</dbReference>
<dbReference type="GO" id="GO:0004363">
    <property type="term" value="F:glutathione synthase activity"/>
    <property type="evidence" value="ECO:0007669"/>
    <property type="project" value="InterPro"/>
</dbReference>
<dbReference type="SUPFAM" id="SSF56059">
    <property type="entry name" value="Glutathione synthetase ATP-binding domain-like"/>
    <property type="match status" value="1"/>
</dbReference>
<dbReference type="GO" id="GO:0005524">
    <property type="term" value="F:ATP binding"/>
    <property type="evidence" value="ECO:0007669"/>
    <property type="project" value="InterPro"/>
</dbReference>